<feature type="transmembrane region" description="Helical" evidence="2">
    <location>
        <begin position="80"/>
        <end position="103"/>
    </location>
</feature>
<feature type="transmembrane region" description="Helical" evidence="2">
    <location>
        <begin position="209"/>
        <end position="231"/>
    </location>
</feature>
<name>A0A9D2NTL2_9FIRM</name>
<dbReference type="CDD" id="cd00060">
    <property type="entry name" value="FHA"/>
    <property type="match status" value="1"/>
</dbReference>
<feature type="compositionally biased region" description="Low complexity" evidence="1">
    <location>
        <begin position="283"/>
        <end position="319"/>
    </location>
</feature>
<reference evidence="4" key="1">
    <citation type="journal article" date="2021" name="PeerJ">
        <title>Extensive microbial diversity within the chicken gut microbiome revealed by metagenomics and culture.</title>
        <authorList>
            <person name="Gilroy R."/>
            <person name="Ravi A."/>
            <person name="Getino M."/>
            <person name="Pursley I."/>
            <person name="Horton D.L."/>
            <person name="Alikhan N.F."/>
            <person name="Baker D."/>
            <person name="Gharbi K."/>
            <person name="Hall N."/>
            <person name="Watson M."/>
            <person name="Adriaenssens E.M."/>
            <person name="Foster-Nyarko E."/>
            <person name="Jarju S."/>
            <person name="Secka A."/>
            <person name="Antonio M."/>
            <person name="Oren A."/>
            <person name="Chaudhuri R.R."/>
            <person name="La Ragione R."/>
            <person name="Hildebrand F."/>
            <person name="Pallen M.J."/>
        </authorList>
    </citation>
    <scope>NUCLEOTIDE SEQUENCE</scope>
    <source>
        <strain evidence="4">ChiGjej1B1-1692</strain>
    </source>
</reference>
<dbReference type="Proteomes" id="UP000823894">
    <property type="component" value="Unassembled WGS sequence"/>
</dbReference>
<organism evidence="4 5">
    <name type="scientific">Candidatus Mediterraneibacter faecigallinarum</name>
    <dbReference type="NCBI Taxonomy" id="2838669"/>
    <lineage>
        <taxon>Bacteria</taxon>
        <taxon>Bacillati</taxon>
        <taxon>Bacillota</taxon>
        <taxon>Clostridia</taxon>
        <taxon>Lachnospirales</taxon>
        <taxon>Lachnospiraceae</taxon>
        <taxon>Mediterraneibacter</taxon>
    </lineage>
</organism>
<evidence type="ECO:0000313" key="4">
    <source>
        <dbReference type="EMBL" id="HJC37687.1"/>
    </source>
</evidence>
<dbReference type="PROSITE" id="PS50006">
    <property type="entry name" value="FHA_DOMAIN"/>
    <property type="match status" value="1"/>
</dbReference>
<reference evidence="4" key="2">
    <citation type="submission" date="2021-04" db="EMBL/GenBank/DDBJ databases">
        <authorList>
            <person name="Gilroy R."/>
        </authorList>
    </citation>
    <scope>NUCLEOTIDE SEQUENCE</scope>
    <source>
        <strain evidence="4">ChiGjej1B1-1692</strain>
    </source>
</reference>
<dbReference type="AlphaFoldDB" id="A0A9D2NTL2"/>
<feature type="domain" description="FHA" evidence="3">
    <location>
        <begin position="372"/>
        <end position="423"/>
    </location>
</feature>
<sequence>MYTTNGQNGAISIIRKMSVSVLFLVGAIGYSVYVLFGLVGSLAGGSEVTDLMDQIMAMSGGYSSLDYSAVRAVSGMFNGISVFSMLVSMLPAMVIVAGIWLIFAAAKRNMLPGTASAGLTMARVIAIIQLVFACIGAVLLEILCIVALSAVNSVSGYYGSTGSVNALLVFIMIIFAGVAAVQIIYYLKLNKMIVKTKDTLLTGQPDDDISLYVEILCYISGGVAAIGALMSLADVEVLNFFANAGMATADICFAILIRQYRSKMGLLIHNPQQFYQEMQMAEQRTQQQRGAQQPYQGQQQWAQQPYQPQQPYQAPQQAQNPSGSGYGETSELPYRNETMVLGGQMINNGVLQSVRLIRQKTGETIYINKASFWFGKDAGNVDYCLTDNAAISRRHALITIRNNECFIQDNHSTNRTFLNGHVLEAGVDTPLSDGDRVRMGDEEFTVSIG</sequence>
<evidence type="ECO:0000313" key="5">
    <source>
        <dbReference type="Proteomes" id="UP000823894"/>
    </source>
</evidence>
<feature type="region of interest" description="Disordered" evidence="1">
    <location>
        <begin position="279"/>
        <end position="331"/>
    </location>
</feature>
<feature type="transmembrane region" description="Helical" evidence="2">
    <location>
        <begin position="163"/>
        <end position="188"/>
    </location>
</feature>
<evidence type="ECO:0000256" key="2">
    <source>
        <dbReference type="SAM" id="Phobius"/>
    </source>
</evidence>
<protein>
    <submittedName>
        <fullName evidence="4">FHA domain-containing protein</fullName>
    </submittedName>
</protein>
<keyword evidence="2" id="KW-0472">Membrane</keyword>
<keyword evidence="2" id="KW-0812">Transmembrane</keyword>
<dbReference type="Pfam" id="PF00498">
    <property type="entry name" value="FHA"/>
    <property type="match status" value="1"/>
</dbReference>
<comment type="caution">
    <text evidence="4">The sequence shown here is derived from an EMBL/GenBank/DDBJ whole genome shotgun (WGS) entry which is preliminary data.</text>
</comment>
<accession>A0A9D2NTL2</accession>
<dbReference type="Gene3D" id="2.60.200.20">
    <property type="match status" value="1"/>
</dbReference>
<feature type="transmembrane region" description="Helical" evidence="2">
    <location>
        <begin position="237"/>
        <end position="257"/>
    </location>
</feature>
<evidence type="ECO:0000259" key="3">
    <source>
        <dbReference type="PROSITE" id="PS50006"/>
    </source>
</evidence>
<feature type="transmembrane region" description="Helical" evidence="2">
    <location>
        <begin position="21"/>
        <end position="43"/>
    </location>
</feature>
<evidence type="ECO:0000256" key="1">
    <source>
        <dbReference type="SAM" id="MobiDB-lite"/>
    </source>
</evidence>
<keyword evidence="2" id="KW-1133">Transmembrane helix</keyword>
<feature type="transmembrane region" description="Helical" evidence="2">
    <location>
        <begin position="124"/>
        <end position="151"/>
    </location>
</feature>
<gene>
    <name evidence="4" type="ORF">H9757_01270</name>
</gene>
<dbReference type="InterPro" id="IPR050923">
    <property type="entry name" value="Cell_Proc_Reg/RNA_Proc"/>
</dbReference>
<dbReference type="InterPro" id="IPR000253">
    <property type="entry name" value="FHA_dom"/>
</dbReference>
<dbReference type="PANTHER" id="PTHR23308">
    <property type="entry name" value="NUCLEAR INHIBITOR OF PROTEIN PHOSPHATASE-1"/>
    <property type="match status" value="1"/>
</dbReference>
<proteinExistence type="predicted"/>
<dbReference type="SUPFAM" id="SSF49879">
    <property type="entry name" value="SMAD/FHA domain"/>
    <property type="match status" value="1"/>
</dbReference>
<dbReference type="EMBL" id="DWWK01000015">
    <property type="protein sequence ID" value="HJC37687.1"/>
    <property type="molecule type" value="Genomic_DNA"/>
</dbReference>
<dbReference type="SMART" id="SM00240">
    <property type="entry name" value="FHA"/>
    <property type="match status" value="1"/>
</dbReference>
<dbReference type="InterPro" id="IPR008984">
    <property type="entry name" value="SMAD_FHA_dom_sf"/>
</dbReference>